<dbReference type="Proteomes" id="UP000663760">
    <property type="component" value="Chromosome 12"/>
</dbReference>
<accession>A0A7I8JGY9</accession>
<organism evidence="1">
    <name type="scientific">Spirodela intermedia</name>
    <name type="common">Intermediate duckweed</name>
    <dbReference type="NCBI Taxonomy" id="51605"/>
    <lineage>
        <taxon>Eukaryota</taxon>
        <taxon>Viridiplantae</taxon>
        <taxon>Streptophyta</taxon>
        <taxon>Embryophyta</taxon>
        <taxon>Tracheophyta</taxon>
        <taxon>Spermatophyta</taxon>
        <taxon>Magnoliopsida</taxon>
        <taxon>Liliopsida</taxon>
        <taxon>Araceae</taxon>
        <taxon>Lemnoideae</taxon>
        <taxon>Spirodela</taxon>
    </lineage>
</organism>
<name>A0A7I8JGY9_SPIIN</name>
<evidence type="ECO:0000313" key="1">
    <source>
        <dbReference type="EMBL" id="CAA2630186.1"/>
    </source>
</evidence>
<proteinExistence type="predicted"/>
<protein>
    <submittedName>
        <fullName evidence="1">Uncharacterized protein</fullName>
    </submittedName>
</protein>
<reference evidence="1" key="1">
    <citation type="submission" date="2019-12" db="EMBL/GenBank/DDBJ databases">
        <authorList>
            <person name="Scholz U."/>
            <person name="Mascher M."/>
            <person name="Fiebig A."/>
        </authorList>
    </citation>
    <scope>NUCLEOTIDE SEQUENCE</scope>
</reference>
<dbReference type="EMBL" id="LR746275">
    <property type="protein sequence ID" value="CAA7406385.1"/>
    <property type="molecule type" value="Genomic_DNA"/>
</dbReference>
<evidence type="ECO:0000313" key="3">
    <source>
        <dbReference type="Proteomes" id="UP000663760"/>
    </source>
</evidence>
<dbReference type="AlphaFoldDB" id="A0A7I8JGY9"/>
<evidence type="ECO:0000313" key="2">
    <source>
        <dbReference type="EMBL" id="CAA7406385.1"/>
    </source>
</evidence>
<dbReference type="EMBL" id="LR743599">
    <property type="protein sequence ID" value="CAA2630186.1"/>
    <property type="molecule type" value="Genomic_DNA"/>
</dbReference>
<sequence length="66" mass="7723">MASTLDNLSEQVLTDTSFHGLKEDMQLETLHLPVTVTENSWLPLERANMSQAWAFARIRKWRSRTY</sequence>
<gene>
    <name evidence="1" type="ORF">SI7747_12015824</name>
    <name evidence="2" type="ORF">SI8410_12017063</name>
</gene>
<keyword evidence="3" id="KW-1185">Reference proteome</keyword>